<accession>A0ABY6TW44</accession>
<gene>
    <name evidence="2" type="ORF">CLO192961_LOCUS75999</name>
</gene>
<dbReference type="Proteomes" id="UP000766486">
    <property type="component" value="Unassembled WGS sequence"/>
</dbReference>
<dbReference type="EMBL" id="CABFNS010000518">
    <property type="protein sequence ID" value="VUC22133.1"/>
    <property type="molecule type" value="Genomic_DNA"/>
</dbReference>
<dbReference type="Pfam" id="PF20183">
    <property type="entry name" value="DUF6546"/>
    <property type="match status" value="1"/>
</dbReference>
<sequence>MASWTTLPAEMKCMILGFLVTSKHRQYEPAKQRSRRREMTVGNSQGEYASVSNEWRLFFERANFSKLILHQDDVETFGRLVQNTQRASFVSWIWLRVELPSYNCAKCDVPESVEEDKDIKFAFTNAVWRLLEILSEFDATHSGITLELSADSPSLTDHYAQEYGSIMNDTAWHSLGAVHTHQNTTDIIHGWQDGRRKPLMEGPRMRVFGHPRGLRFDKRAPVARRMRQLPKVSVVKALVVRLQCYRRFSVSKTLDPMLTSFYKLRDLTYESWKESYCQKGVSGRNMRNTEFEELFQLTLSSKYHKTLGRVSVYERSIRCPCRQDCSSLFGPGPSNTIAAPLAIATRKMEELYINASVDAFDFFQVVTTQPRNRVYRHLKQISLFAPLLWPQGFESQIKQAAAAAYRMPQLREMELWSYVEKRWGSIFWYRRSKDTQSIEFKNSWGGFLSPETIGAWEALARKHGAMREIQVYQDGQFRIPGSIAAMCALNLAQGSLTDTTRRQILGQCGYMSL</sequence>
<feature type="domain" description="DUF6546" evidence="1">
    <location>
        <begin position="305"/>
        <end position="471"/>
    </location>
</feature>
<evidence type="ECO:0000313" key="2">
    <source>
        <dbReference type="EMBL" id="VUC22133.1"/>
    </source>
</evidence>
<proteinExistence type="predicted"/>
<protein>
    <recommendedName>
        <fullName evidence="1">DUF6546 domain-containing protein</fullName>
    </recommendedName>
</protein>
<evidence type="ECO:0000259" key="1">
    <source>
        <dbReference type="Pfam" id="PF20183"/>
    </source>
</evidence>
<name>A0ABY6TW44_BIOOC</name>
<organism evidence="2 3">
    <name type="scientific">Bionectria ochroleuca</name>
    <name type="common">Gliocladium roseum</name>
    <dbReference type="NCBI Taxonomy" id="29856"/>
    <lineage>
        <taxon>Eukaryota</taxon>
        <taxon>Fungi</taxon>
        <taxon>Dikarya</taxon>
        <taxon>Ascomycota</taxon>
        <taxon>Pezizomycotina</taxon>
        <taxon>Sordariomycetes</taxon>
        <taxon>Hypocreomycetidae</taxon>
        <taxon>Hypocreales</taxon>
        <taxon>Bionectriaceae</taxon>
        <taxon>Clonostachys</taxon>
    </lineage>
</organism>
<evidence type="ECO:0000313" key="3">
    <source>
        <dbReference type="Proteomes" id="UP000766486"/>
    </source>
</evidence>
<dbReference type="InterPro" id="IPR046676">
    <property type="entry name" value="DUF6546"/>
</dbReference>
<reference evidence="2 3" key="1">
    <citation type="submission" date="2019-06" db="EMBL/GenBank/DDBJ databases">
        <authorList>
            <person name="Broberg M."/>
        </authorList>
    </citation>
    <scope>NUCLEOTIDE SEQUENCE [LARGE SCALE GENOMIC DNA]</scope>
</reference>
<keyword evidence="3" id="KW-1185">Reference proteome</keyword>
<comment type="caution">
    <text evidence="2">The sequence shown here is derived from an EMBL/GenBank/DDBJ whole genome shotgun (WGS) entry which is preliminary data.</text>
</comment>